<proteinExistence type="predicted"/>
<keyword evidence="3" id="KW-0732">Signal</keyword>
<evidence type="ECO:0000313" key="4">
    <source>
        <dbReference type="Proteomes" id="UP000694871"/>
    </source>
</evidence>
<organism evidence="4 5">
    <name type="scientific">Gekko japonicus</name>
    <name type="common">Schlegel's Japanese gecko</name>
    <dbReference type="NCBI Taxonomy" id="146911"/>
    <lineage>
        <taxon>Eukaryota</taxon>
        <taxon>Metazoa</taxon>
        <taxon>Chordata</taxon>
        <taxon>Craniata</taxon>
        <taxon>Vertebrata</taxon>
        <taxon>Euteleostomi</taxon>
        <taxon>Lepidosauria</taxon>
        <taxon>Squamata</taxon>
        <taxon>Bifurcata</taxon>
        <taxon>Gekkota</taxon>
        <taxon>Gekkonidae</taxon>
        <taxon>Gekkoninae</taxon>
        <taxon>Gekko</taxon>
    </lineage>
</organism>
<feature type="compositionally biased region" description="Low complexity" evidence="1">
    <location>
        <begin position="106"/>
        <end position="130"/>
    </location>
</feature>
<evidence type="ECO:0000256" key="2">
    <source>
        <dbReference type="SAM" id="Phobius"/>
    </source>
</evidence>
<dbReference type="GeneID" id="107125695"/>
<dbReference type="Proteomes" id="UP000694871">
    <property type="component" value="Unplaced"/>
</dbReference>
<reference evidence="5" key="1">
    <citation type="submission" date="2025-08" db="UniProtKB">
        <authorList>
            <consortium name="RefSeq"/>
        </authorList>
    </citation>
    <scope>IDENTIFICATION</scope>
</reference>
<feature type="region of interest" description="Disordered" evidence="1">
    <location>
        <begin position="27"/>
        <end position="51"/>
    </location>
</feature>
<feature type="region of interest" description="Disordered" evidence="1">
    <location>
        <begin position="88"/>
        <end position="130"/>
    </location>
</feature>
<feature type="compositionally biased region" description="Basic and acidic residues" evidence="1">
    <location>
        <begin position="217"/>
        <end position="226"/>
    </location>
</feature>
<dbReference type="InterPro" id="IPR031371">
    <property type="entry name" value="Mucin-15"/>
</dbReference>
<feature type="signal peptide" evidence="3">
    <location>
        <begin position="1"/>
        <end position="23"/>
    </location>
</feature>
<keyword evidence="4" id="KW-1185">Reference proteome</keyword>
<feature type="chain" id="PRO_5045195004" evidence="3">
    <location>
        <begin position="24"/>
        <end position="329"/>
    </location>
</feature>
<gene>
    <name evidence="5" type="primary">MUC15</name>
</gene>
<evidence type="ECO:0000256" key="1">
    <source>
        <dbReference type="SAM" id="MobiDB-lite"/>
    </source>
</evidence>
<dbReference type="PANTHER" id="PTHR45427:SF1">
    <property type="entry name" value="MUCIN-15"/>
    <property type="match status" value="1"/>
</dbReference>
<feature type="compositionally biased region" description="Polar residues" evidence="1">
    <location>
        <begin position="296"/>
        <end position="311"/>
    </location>
</feature>
<dbReference type="RefSeq" id="XP_015284633.1">
    <property type="nucleotide sequence ID" value="XM_015429147.1"/>
</dbReference>
<feature type="compositionally biased region" description="Polar residues" evidence="1">
    <location>
        <begin position="88"/>
        <end position="105"/>
    </location>
</feature>
<protein>
    <submittedName>
        <fullName evidence="5">Mucin-15</fullName>
    </submittedName>
</protein>
<feature type="compositionally biased region" description="Basic and acidic residues" evidence="1">
    <location>
        <begin position="274"/>
        <end position="289"/>
    </location>
</feature>
<keyword evidence="2" id="KW-0812">Transmembrane</keyword>
<feature type="region of interest" description="Disordered" evidence="1">
    <location>
        <begin position="62"/>
        <end position="81"/>
    </location>
</feature>
<accession>A0ABM1LF96</accession>
<name>A0ABM1LF96_GEKJA</name>
<feature type="region of interest" description="Disordered" evidence="1">
    <location>
        <begin position="208"/>
        <end position="227"/>
    </location>
</feature>
<dbReference type="Pfam" id="PF15672">
    <property type="entry name" value="Mucin15"/>
    <property type="match status" value="1"/>
</dbReference>
<keyword evidence="2" id="KW-0472">Membrane</keyword>
<evidence type="ECO:0000313" key="5">
    <source>
        <dbReference type="RefSeq" id="XP_015284633.1"/>
    </source>
</evidence>
<keyword evidence="2" id="KW-1133">Transmembrane helix</keyword>
<dbReference type="PANTHER" id="PTHR45427">
    <property type="entry name" value="MUCIN-15"/>
    <property type="match status" value="1"/>
</dbReference>
<feature type="region of interest" description="Disordered" evidence="1">
    <location>
        <begin position="274"/>
        <end position="329"/>
    </location>
</feature>
<feature type="transmembrane region" description="Helical" evidence="2">
    <location>
        <begin position="231"/>
        <end position="254"/>
    </location>
</feature>
<sequence length="329" mass="35648">MLIFQRMVFILLLASLQWTRCNAENSTDFPSTLSNSAKTSTYTSEPSTTIGTSMMSFVTSPTVTHHNETSTVTEYDTQSNGISLRETGLSQTTQQLDNSTEDTTQTFTSENRMSSSSETSSPSEITTTSSSLLTVSESYANTTHTNSSEAASNSFTTTTHHVSFTTVVSTSDAQTAPPNNTTSAMSLTTSNNAKTVLRTSVQTTRLHPSFTKSSAETQHEPRKDNHSNGGVIFGAIVGAVLGSALIGLVGYFVCRKRKSDGFVHQRLYDDTRNDPVLRLDNAPDSHGESFADPSYYNPTTANETTGQNRNTPPYDAIPMDDMTLSPHLP</sequence>
<evidence type="ECO:0000256" key="3">
    <source>
        <dbReference type="SAM" id="SignalP"/>
    </source>
</evidence>